<evidence type="ECO:0000256" key="2">
    <source>
        <dbReference type="ARBA" id="ARBA00022898"/>
    </source>
</evidence>
<accession>A0A2N3Y1G3</accession>
<protein>
    <submittedName>
        <fullName evidence="4">Threonine synthase</fullName>
    </submittedName>
</protein>
<dbReference type="GO" id="GO:1901605">
    <property type="term" value="P:alpha-amino acid metabolic process"/>
    <property type="evidence" value="ECO:0007669"/>
    <property type="project" value="UniProtKB-ARBA"/>
</dbReference>
<evidence type="ECO:0000313" key="5">
    <source>
        <dbReference type="Proteomes" id="UP000233786"/>
    </source>
</evidence>
<dbReference type="STRING" id="994479.GCA_000194155_04662"/>
<dbReference type="SUPFAM" id="SSF53686">
    <property type="entry name" value="Tryptophan synthase beta subunit-like PLP-dependent enzymes"/>
    <property type="match status" value="1"/>
</dbReference>
<reference evidence="4" key="1">
    <citation type="submission" date="2017-12" db="EMBL/GenBank/DDBJ databases">
        <title>Sequencing the genomes of 1000 Actinobacteria strains.</title>
        <authorList>
            <person name="Klenk H.-P."/>
        </authorList>
    </citation>
    <scope>NUCLEOTIDE SEQUENCE [LARGE SCALE GENOMIC DNA]</scope>
    <source>
        <strain evidence="4">DSM 44228</strain>
    </source>
</reference>
<keyword evidence="2" id="KW-0663">Pyridoxal phosphate</keyword>
<dbReference type="Gene3D" id="3.40.50.1100">
    <property type="match status" value="2"/>
</dbReference>
<dbReference type="Pfam" id="PF00291">
    <property type="entry name" value="PALP"/>
    <property type="match status" value="1"/>
</dbReference>
<organism evidence="4 5">
    <name type="scientific">Saccharopolyspora spinosa</name>
    <dbReference type="NCBI Taxonomy" id="60894"/>
    <lineage>
        <taxon>Bacteria</taxon>
        <taxon>Bacillati</taxon>
        <taxon>Actinomycetota</taxon>
        <taxon>Actinomycetes</taxon>
        <taxon>Pseudonocardiales</taxon>
        <taxon>Pseudonocardiaceae</taxon>
        <taxon>Saccharopolyspora</taxon>
    </lineage>
</organism>
<evidence type="ECO:0000313" key="4">
    <source>
        <dbReference type="EMBL" id="PKW16743.1"/>
    </source>
</evidence>
<evidence type="ECO:0000256" key="1">
    <source>
        <dbReference type="ARBA" id="ARBA00001933"/>
    </source>
</evidence>
<evidence type="ECO:0000259" key="3">
    <source>
        <dbReference type="Pfam" id="PF00291"/>
    </source>
</evidence>
<sequence>MLDYQKLYANRTPLSEPLHVCVDCEKRADATTNRCSGCKGAIDVLYPLDRTEIRPFESNPNPLKRYQDILPVWGEENLTWLGEGNTPCTSVPPLARLLGVRSVHIKDESRNPTKSTKDRIASATLSRFKGIGVNEFVMASTGNSSTAYANAMRLVRGFKVHIFAGDDFVYRLNYADHPQVVTHSVSGSFVSTAATAQKFARENELFWEGGFFNYARREGLKLSYVEAYQQMPTNPTHVFQAISSGMGLLGGYKGAVEFNRKGLMDKVPSFIGVQQDTCAPMVSAWNAGRSEIAEEDILENPDGLAHAILRGDPTNTYPYIRSMCIDTNGALVAAQREEMHIAKGILESVGFEACYAASTCLAGAMRMAHEGSLGPDSDLLIILTGALRPLVPTPSNIVRHLS</sequence>
<feature type="domain" description="Tryptophan synthase beta chain-like PALP" evidence="3">
    <location>
        <begin position="81"/>
        <end position="385"/>
    </location>
</feature>
<comment type="cofactor">
    <cofactor evidence="1">
        <name>pyridoxal 5'-phosphate</name>
        <dbReference type="ChEBI" id="CHEBI:597326"/>
    </cofactor>
</comment>
<dbReference type="InterPro" id="IPR036052">
    <property type="entry name" value="TrpB-like_PALP_sf"/>
</dbReference>
<dbReference type="Proteomes" id="UP000233786">
    <property type="component" value="Unassembled WGS sequence"/>
</dbReference>
<proteinExistence type="predicted"/>
<dbReference type="InterPro" id="IPR001926">
    <property type="entry name" value="TrpB-like_PALP"/>
</dbReference>
<gene>
    <name evidence="4" type="ORF">A8926_4618</name>
</gene>
<dbReference type="EMBL" id="PJNB01000001">
    <property type="protein sequence ID" value="PKW16743.1"/>
    <property type="molecule type" value="Genomic_DNA"/>
</dbReference>
<dbReference type="AlphaFoldDB" id="A0A2N3Y1G3"/>
<dbReference type="OrthoDB" id="9778118at2"/>
<comment type="caution">
    <text evidence="4">The sequence shown here is derived from an EMBL/GenBank/DDBJ whole genome shotgun (WGS) entry which is preliminary data.</text>
</comment>
<name>A0A2N3Y1G3_SACSN</name>
<dbReference type="RefSeq" id="WP_010309703.1">
    <property type="nucleotide sequence ID" value="NZ_CP061007.1"/>
</dbReference>
<keyword evidence="5" id="KW-1185">Reference proteome</keyword>